<feature type="transmembrane region" description="Helical" evidence="7">
    <location>
        <begin position="130"/>
        <end position="154"/>
    </location>
</feature>
<feature type="transmembrane region" description="Helical" evidence="7">
    <location>
        <begin position="242"/>
        <end position="264"/>
    </location>
</feature>
<proteinExistence type="predicted"/>
<dbReference type="Pfam" id="PF07690">
    <property type="entry name" value="MFS_1"/>
    <property type="match status" value="1"/>
</dbReference>
<feature type="domain" description="Major facilitator superfamily (MFS) profile" evidence="8">
    <location>
        <begin position="6"/>
        <end position="397"/>
    </location>
</feature>
<dbReference type="AlphaFoldDB" id="A0A844B671"/>
<dbReference type="PANTHER" id="PTHR42718">
    <property type="entry name" value="MAJOR FACILITATOR SUPERFAMILY MULTIDRUG TRANSPORTER MFSC"/>
    <property type="match status" value="1"/>
</dbReference>
<evidence type="ECO:0000256" key="3">
    <source>
        <dbReference type="ARBA" id="ARBA00022475"/>
    </source>
</evidence>
<feature type="transmembrane region" description="Helical" evidence="7">
    <location>
        <begin position="42"/>
        <end position="62"/>
    </location>
</feature>
<sequence length="413" mass="42893">MRRINPALIVVLAGVSAALHVGKLPTAIPVLREALGVTLLEAGFLLSLVQLAGMSLGLLVGLAADALGAKRTMVAGLAILSFASALGSGAHDAQTLMLLRAVEGFGFLLASMPAPSLIRRLVEASRVPLWLGLWGAYMPFGTALALLCGPVAIASLGWPLWWDMLAALSAIMGAWLWLAIPADEPLAHSSQSHGAQGWLHRLRRTLSLPGPWLIALCFAFYSSQWLAVIGFLPSIYAQSGLAAGLAGAATALAAAVNIAGNVTAGRLLHRGVRPHWLLYCGFLAMGAGGVLAFAPLAGDAATVAAIRFAGVLMFSMVGGLIPGTLFSLAVRVSPDDRSISTTLGWMHQCSAFGQFMGPPAVAWVATRMGGWSWSWLVTGACASAGLLVAAMIGRLLRQSRYVESHAASTGESS</sequence>
<dbReference type="InterPro" id="IPR020846">
    <property type="entry name" value="MFS_dom"/>
</dbReference>
<protein>
    <submittedName>
        <fullName evidence="9">MFS transporter</fullName>
    </submittedName>
</protein>
<evidence type="ECO:0000256" key="4">
    <source>
        <dbReference type="ARBA" id="ARBA00022692"/>
    </source>
</evidence>
<evidence type="ECO:0000256" key="5">
    <source>
        <dbReference type="ARBA" id="ARBA00022989"/>
    </source>
</evidence>
<evidence type="ECO:0000256" key="6">
    <source>
        <dbReference type="ARBA" id="ARBA00023136"/>
    </source>
</evidence>
<feature type="transmembrane region" description="Helical" evidence="7">
    <location>
        <begin position="160"/>
        <end position="180"/>
    </location>
</feature>
<keyword evidence="6 7" id="KW-0472">Membrane</keyword>
<keyword evidence="10" id="KW-1185">Reference proteome</keyword>
<dbReference type="PANTHER" id="PTHR42718:SF46">
    <property type="entry name" value="BLR6921 PROTEIN"/>
    <property type="match status" value="1"/>
</dbReference>
<gene>
    <name evidence="9" type="ORF">GHT07_07650</name>
</gene>
<evidence type="ECO:0000256" key="2">
    <source>
        <dbReference type="ARBA" id="ARBA00022448"/>
    </source>
</evidence>
<reference evidence="9 10" key="1">
    <citation type="submission" date="2019-11" db="EMBL/GenBank/DDBJ databases">
        <title>Caenimonas koreensis gen. nov., sp. nov., isolated from activated sludge.</title>
        <authorList>
            <person name="Seung H.R."/>
        </authorList>
    </citation>
    <scope>NUCLEOTIDE SEQUENCE [LARGE SCALE GENOMIC DNA]</scope>
    <source>
        <strain evidence="9 10">EMB320</strain>
    </source>
</reference>
<feature type="transmembrane region" description="Helical" evidence="7">
    <location>
        <begin position="212"/>
        <end position="236"/>
    </location>
</feature>
<feature type="transmembrane region" description="Helical" evidence="7">
    <location>
        <begin position="276"/>
        <end position="298"/>
    </location>
</feature>
<keyword evidence="3" id="KW-1003">Cell membrane</keyword>
<evidence type="ECO:0000259" key="8">
    <source>
        <dbReference type="PROSITE" id="PS50850"/>
    </source>
</evidence>
<comment type="caution">
    <text evidence="9">The sequence shown here is derived from an EMBL/GenBank/DDBJ whole genome shotgun (WGS) entry which is preliminary data.</text>
</comment>
<keyword evidence="2" id="KW-0813">Transport</keyword>
<feature type="transmembrane region" description="Helical" evidence="7">
    <location>
        <begin position="97"/>
        <end position="118"/>
    </location>
</feature>
<name>A0A844B671_9BURK</name>
<dbReference type="CDD" id="cd06174">
    <property type="entry name" value="MFS"/>
    <property type="match status" value="1"/>
</dbReference>
<dbReference type="RefSeq" id="WP_153584475.1">
    <property type="nucleotide sequence ID" value="NZ_WJBU01000006.1"/>
</dbReference>
<dbReference type="Proteomes" id="UP000487350">
    <property type="component" value="Unassembled WGS sequence"/>
</dbReference>
<evidence type="ECO:0000256" key="7">
    <source>
        <dbReference type="SAM" id="Phobius"/>
    </source>
</evidence>
<dbReference type="InterPro" id="IPR011701">
    <property type="entry name" value="MFS"/>
</dbReference>
<organism evidence="9 10">
    <name type="scientific">Caenimonas koreensis DSM 17982</name>
    <dbReference type="NCBI Taxonomy" id="1121255"/>
    <lineage>
        <taxon>Bacteria</taxon>
        <taxon>Pseudomonadati</taxon>
        <taxon>Pseudomonadota</taxon>
        <taxon>Betaproteobacteria</taxon>
        <taxon>Burkholderiales</taxon>
        <taxon>Comamonadaceae</taxon>
        <taxon>Caenimonas</taxon>
    </lineage>
</organism>
<dbReference type="GO" id="GO:0005886">
    <property type="term" value="C:plasma membrane"/>
    <property type="evidence" value="ECO:0007669"/>
    <property type="project" value="UniProtKB-SubCell"/>
</dbReference>
<feature type="transmembrane region" description="Helical" evidence="7">
    <location>
        <begin position="304"/>
        <end position="330"/>
    </location>
</feature>
<dbReference type="PROSITE" id="PS50850">
    <property type="entry name" value="MFS"/>
    <property type="match status" value="1"/>
</dbReference>
<dbReference type="GO" id="GO:0022857">
    <property type="term" value="F:transmembrane transporter activity"/>
    <property type="evidence" value="ECO:0007669"/>
    <property type="project" value="InterPro"/>
</dbReference>
<evidence type="ECO:0000313" key="9">
    <source>
        <dbReference type="EMBL" id="MRD47149.1"/>
    </source>
</evidence>
<feature type="transmembrane region" description="Helical" evidence="7">
    <location>
        <begin position="342"/>
        <end position="365"/>
    </location>
</feature>
<comment type="subcellular location">
    <subcellularLocation>
        <location evidence="1">Cell membrane</location>
        <topology evidence="1">Multi-pass membrane protein</topology>
    </subcellularLocation>
</comment>
<dbReference type="SUPFAM" id="SSF103473">
    <property type="entry name" value="MFS general substrate transporter"/>
    <property type="match status" value="1"/>
</dbReference>
<keyword evidence="5 7" id="KW-1133">Transmembrane helix</keyword>
<dbReference type="OrthoDB" id="6368326at2"/>
<feature type="transmembrane region" description="Helical" evidence="7">
    <location>
        <begin position="371"/>
        <end position="392"/>
    </location>
</feature>
<accession>A0A844B671</accession>
<dbReference type="Gene3D" id="1.20.1250.20">
    <property type="entry name" value="MFS general substrate transporter like domains"/>
    <property type="match status" value="1"/>
</dbReference>
<feature type="transmembrane region" description="Helical" evidence="7">
    <location>
        <begin position="74"/>
        <end position="91"/>
    </location>
</feature>
<evidence type="ECO:0000313" key="10">
    <source>
        <dbReference type="Proteomes" id="UP000487350"/>
    </source>
</evidence>
<keyword evidence="4 7" id="KW-0812">Transmembrane</keyword>
<dbReference type="EMBL" id="WJBU01000006">
    <property type="protein sequence ID" value="MRD47149.1"/>
    <property type="molecule type" value="Genomic_DNA"/>
</dbReference>
<evidence type="ECO:0000256" key="1">
    <source>
        <dbReference type="ARBA" id="ARBA00004651"/>
    </source>
</evidence>
<dbReference type="InterPro" id="IPR036259">
    <property type="entry name" value="MFS_trans_sf"/>
</dbReference>